<dbReference type="Pfam" id="PF04535">
    <property type="entry name" value="CASP_dom"/>
    <property type="match status" value="1"/>
</dbReference>
<keyword evidence="12" id="KW-1185">Reference proteome</keyword>
<evidence type="ECO:0000256" key="3">
    <source>
        <dbReference type="ARBA" id="ARBA00011489"/>
    </source>
</evidence>
<evidence type="ECO:0000256" key="9">
    <source>
        <dbReference type="SAM" id="MobiDB-lite"/>
    </source>
</evidence>
<evidence type="ECO:0000256" key="4">
    <source>
        <dbReference type="ARBA" id="ARBA00022475"/>
    </source>
</evidence>
<evidence type="ECO:0000256" key="5">
    <source>
        <dbReference type="ARBA" id="ARBA00022692"/>
    </source>
</evidence>
<dbReference type="Proteomes" id="UP000594638">
    <property type="component" value="Unassembled WGS sequence"/>
</dbReference>
<comment type="caution">
    <text evidence="11">The sequence shown here is derived from an EMBL/GenBank/DDBJ whole genome shotgun (WGS) entry which is preliminary data.</text>
</comment>
<keyword evidence="5 8" id="KW-0812">Transmembrane</keyword>
<comment type="similarity">
    <text evidence="2 8">Belongs to the Casparian strip membrane proteins (CASP) family.</text>
</comment>
<dbReference type="GO" id="GO:0005886">
    <property type="term" value="C:plasma membrane"/>
    <property type="evidence" value="ECO:0007669"/>
    <property type="project" value="UniProtKB-SubCell"/>
</dbReference>
<feature type="domain" description="Casparian strip membrane protein" evidence="10">
    <location>
        <begin position="180"/>
        <end position="314"/>
    </location>
</feature>
<feature type="transmembrane region" description="Helical" evidence="8">
    <location>
        <begin position="305"/>
        <end position="327"/>
    </location>
</feature>
<feature type="transmembrane region" description="Helical" evidence="8">
    <location>
        <begin position="224"/>
        <end position="248"/>
    </location>
</feature>
<gene>
    <name evidence="11" type="ORF">OLEA9_A013013</name>
</gene>
<comment type="subunit">
    <text evidence="3 8">Homodimer and heterodimers.</text>
</comment>
<evidence type="ECO:0000256" key="1">
    <source>
        <dbReference type="ARBA" id="ARBA00004651"/>
    </source>
</evidence>
<evidence type="ECO:0000256" key="2">
    <source>
        <dbReference type="ARBA" id="ARBA00007651"/>
    </source>
</evidence>
<keyword evidence="4 8" id="KW-1003">Cell membrane</keyword>
<comment type="subcellular location">
    <subcellularLocation>
        <location evidence="1 8">Cell membrane</location>
        <topology evidence="1 8">Multi-pass membrane protein</topology>
    </subcellularLocation>
</comment>
<proteinExistence type="inferred from homology"/>
<keyword evidence="7 8" id="KW-0472">Membrane</keyword>
<dbReference type="EMBL" id="CACTIH010003940">
    <property type="protein sequence ID" value="CAA2987671.1"/>
    <property type="molecule type" value="Genomic_DNA"/>
</dbReference>
<evidence type="ECO:0000313" key="11">
    <source>
        <dbReference type="EMBL" id="CAA2987671.1"/>
    </source>
</evidence>
<dbReference type="OrthoDB" id="672180at2759"/>
<evidence type="ECO:0000313" key="12">
    <source>
        <dbReference type="Proteomes" id="UP000594638"/>
    </source>
</evidence>
<evidence type="ECO:0000259" key="10">
    <source>
        <dbReference type="Pfam" id="PF04535"/>
    </source>
</evidence>
<feature type="compositionally biased region" description="Low complexity" evidence="9">
    <location>
        <begin position="13"/>
        <end position="25"/>
    </location>
</feature>
<feature type="region of interest" description="Disordered" evidence="9">
    <location>
        <begin position="1"/>
        <end position="95"/>
    </location>
</feature>
<sequence>MENSSKSLKRSSSHTSMSDTDSATSQQEFHSLPSESPVRSDDRAIVVVDTPSPPGNPNLPTSSQAVREKGFKPWPHSERPTPENLDFPATQGNRGSENLEFQAKNGLGGARNPPVPVINLNVRDEPKPGVMKVEKVRVDIGGVEEGYGGGGGGGGGGEDEVGGEREAVEAILKRSKAELKVRKVALFFRVFEVIACLISFTVMAADKTQGWSGDSFDRYKEYRYCLLVNVAGFVYSGFQAVDLAYHLVTGNHVITDYLRYHFDFSMDQILAYLLMSASSSAATRVDDWIMNWGQDEFTLFASASVAMSFVAFLAFAISSVISGYNLCNRGSI</sequence>
<feature type="compositionally biased region" description="Basic and acidic residues" evidence="9">
    <location>
        <begin position="66"/>
        <end position="81"/>
    </location>
</feature>
<dbReference type="PANTHER" id="PTHR33573">
    <property type="entry name" value="CASP-LIKE PROTEIN 4A4"/>
    <property type="match status" value="1"/>
</dbReference>
<feature type="transmembrane region" description="Helical" evidence="8">
    <location>
        <begin position="184"/>
        <end position="204"/>
    </location>
</feature>
<name>A0A8S0S7G6_OLEEU</name>
<evidence type="ECO:0000256" key="7">
    <source>
        <dbReference type="ARBA" id="ARBA00023136"/>
    </source>
</evidence>
<reference evidence="11 12" key="1">
    <citation type="submission" date="2019-12" db="EMBL/GenBank/DDBJ databases">
        <authorList>
            <person name="Alioto T."/>
            <person name="Alioto T."/>
            <person name="Gomez Garrido J."/>
        </authorList>
    </citation>
    <scope>NUCLEOTIDE SEQUENCE [LARGE SCALE GENOMIC DNA]</scope>
</reference>
<accession>A0A8S0S7G6</accession>
<evidence type="ECO:0000256" key="8">
    <source>
        <dbReference type="RuleBase" id="RU361233"/>
    </source>
</evidence>
<dbReference type="InterPro" id="IPR006702">
    <property type="entry name" value="CASP_dom"/>
</dbReference>
<protein>
    <recommendedName>
        <fullName evidence="8">CASP-like protein</fullName>
    </recommendedName>
</protein>
<evidence type="ECO:0000256" key="6">
    <source>
        <dbReference type="ARBA" id="ARBA00022989"/>
    </source>
</evidence>
<feature type="transmembrane region" description="Helical" evidence="8">
    <location>
        <begin position="269"/>
        <end position="285"/>
    </location>
</feature>
<dbReference type="AlphaFoldDB" id="A0A8S0S7G6"/>
<keyword evidence="6 8" id="KW-1133">Transmembrane helix</keyword>
<organism evidence="11 12">
    <name type="scientific">Olea europaea subsp. europaea</name>
    <dbReference type="NCBI Taxonomy" id="158383"/>
    <lineage>
        <taxon>Eukaryota</taxon>
        <taxon>Viridiplantae</taxon>
        <taxon>Streptophyta</taxon>
        <taxon>Embryophyta</taxon>
        <taxon>Tracheophyta</taxon>
        <taxon>Spermatophyta</taxon>
        <taxon>Magnoliopsida</taxon>
        <taxon>eudicotyledons</taxon>
        <taxon>Gunneridae</taxon>
        <taxon>Pentapetalae</taxon>
        <taxon>asterids</taxon>
        <taxon>lamiids</taxon>
        <taxon>Lamiales</taxon>
        <taxon>Oleaceae</taxon>
        <taxon>Oleeae</taxon>
        <taxon>Olea</taxon>
    </lineage>
</organism>
<dbReference type="PANTHER" id="PTHR33573:SF50">
    <property type="entry name" value="CASP-LIKE PROTEIN 4A3"/>
    <property type="match status" value="1"/>
</dbReference>
<dbReference type="Gramene" id="OE9A013013T1">
    <property type="protein sequence ID" value="OE9A013013C1"/>
    <property type="gene ID" value="OE9A013013"/>
</dbReference>